<dbReference type="FunCoup" id="A0A1Q3BHZ8">
    <property type="interactions" value="1069"/>
</dbReference>
<organism evidence="5 6">
    <name type="scientific">Cephalotus follicularis</name>
    <name type="common">Albany pitcher plant</name>
    <dbReference type="NCBI Taxonomy" id="3775"/>
    <lineage>
        <taxon>Eukaryota</taxon>
        <taxon>Viridiplantae</taxon>
        <taxon>Streptophyta</taxon>
        <taxon>Embryophyta</taxon>
        <taxon>Tracheophyta</taxon>
        <taxon>Spermatophyta</taxon>
        <taxon>Magnoliopsida</taxon>
        <taxon>eudicotyledons</taxon>
        <taxon>Gunneridae</taxon>
        <taxon>Pentapetalae</taxon>
        <taxon>rosids</taxon>
        <taxon>fabids</taxon>
        <taxon>Oxalidales</taxon>
        <taxon>Cephalotaceae</taxon>
        <taxon>Cephalotus</taxon>
    </lineage>
</organism>
<evidence type="ECO:0000256" key="3">
    <source>
        <dbReference type="ARBA" id="ARBA00022737"/>
    </source>
</evidence>
<dbReference type="InterPro" id="IPR011990">
    <property type="entry name" value="TPR-like_helical_dom_sf"/>
</dbReference>
<dbReference type="CDD" id="cd05804">
    <property type="entry name" value="StaR_like"/>
    <property type="match status" value="1"/>
</dbReference>
<comment type="similarity">
    <text evidence="1">Belongs to the TTC38 family.</text>
</comment>
<comment type="caution">
    <text evidence="5">The sequence shown here is derived from an EMBL/GenBank/DDBJ whole genome shotgun (WGS) entry which is preliminary data.</text>
</comment>
<evidence type="ECO:0000256" key="4">
    <source>
        <dbReference type="ARBA" id="ARBA00022803"/>
    </source>
</evidence>
<evidence type="ECO:0000313" key="5">
    <source>
        <dbReference type="EMBL" id="GAV67472.1"/>
    </source>
</evidence>
<evidence type="ECO:0000313" key="6">
    <source>
        <dbReference type="Proteomes" id="UP000187406"/>
    </source>
</evidence>
<dbReference type="InterPro" id="IPR033891">
    <property type="entry name" value="TTC38"/>
</dbReference>
<protein>
    <recommendedName>
        <fullName evidence="2">Tetratricopeptide repeat protein 38</fullName>
    </recommendedName>
</protein>
<dbReference type="InParanoid" id="A0A1Q3BHZ8"/>
<keyword evidence="4" id="KW-0802">TPR repeat</keyword>
<name>A0A1Q3BHZ8_CEPFO</name>
<dbReference type="EMBL" id="BDDD01000556">
    <property type="protein sequence ID" value="GAV67472.1"/>
    <property type="molecule type" value="Genomic_DNA"/>
</dbReference>
<keyword evidence="3" id="KW-0677">Repeat</keyword>
<dbReference type="Proteomes" id="UP000187406">
    <property type="component" value="Unassembled WGS sequence"/>
</dbReference>
<keyword evidence="6" id="KW-1185">Reference proteome</keyword>
<dbReference type="PANTHER" id="PTHR16263">
    <property type="entry name" value="TETRATRICOPEPTIDE REPEAT PROTEIN 38"/>
    <property type="match status" value="1"/>
</dbReference>
<gene>
    <name evidence="5" type="ORF">CFOL_v3_10977</name>
</gene>
<sequence length="467" mass="53334">MEGVKLDKWGYEVKTSSDSCIIAINDYYHQVLNYGRKGGVILEAAVDDPNCVLANILASHFLCSSNPSLAPRHIQSAKSHLEQATSYEKAVFDAVNSLITEDGDDYEAFELHSRVLKDFPRDLVSLKRAQVLCFYMGRPDLSLGLVKQILPVNQKEDYVYGMLAFPLLELGRMSDAEEAAKKGYETNKQDCWAQHAICHVLQYECRFKEAVQFMEKCSTSWKSCSSFMYTHNWWHVALCYLEGHCSMKKVLEVYDHCILKELEKTDAMHAEVYLNALGLLLRVYVRGENHIFGDRLKILADLVADQAYWYLEWHLDLLITWALAFTGELTKAEDLLKGLKFRISKMSKKKQHLMQRGIQLAEAMYEYGRGNDEQALALLGPEFDASQCKMIGASDEQLDVFNEVWYSLLVKLGRVNKAIEVIEARIKIREGVPFMWRLLERCYSMSGRLEAGIVGEKASSLEAAYFD</sequence>
<evidence type="ECO:0000256" key="2">
    <source>
        <dbReference type="ARBA" id="ARBA00019992"/>
    </source>
</evidence>
<dbReference type="SUPFAM" id="SSF48452">
    <property type="entry name" value="TPR-like"/>
    <property type="match status" value="1"/>
</dbReference>
<dbReference type="Gene3D" id="1.25.40.10">
    <property type="entry name" value="Tetratricopeptide repeat domain"/>
    <property type="match status" value="1"/>
</dbReference>
<dbReference type="OrthoDB" id="1427555at2759"/>
<dbReference type="AlphaFoldDB" id="A0A1Q3BHZ8"/>
<reference evidence="6" key="1">
    <citation type="submission" date="2016-04" db="EMBL/GenBank/DDBJ databases">
        <title>Cephalotus genome sequencing.</title>
        <authorList>
            <person name="Fukushima K."/>
            <person name="Hasebe M."/>
            <person name="Fang X."/>
        </authorList>
    </citation>
    <scope>NUCLEOTIDE SEQUENCE [LARGE SCALE GENOMIC DNA]</scope>
    <source>
        <strain evidence="6">cv. St1</strain>
    </source>
</reference>
<evidence type="ECO:0000256" key="1">
    <source>
        <dbReference type="ARBA" id="ARBA00005857"/>
    </source>
</evidence>
<accession>A0A1Q3BHZ8</accession>
<dbReference type="PANTHER" id="PTHR16263:SF4">
    <property type="entry name" value="TETRATRICOPEPTIDE REPEAT PROTEIN 38"/>
    <property type="match status" value="1"/>
</dbReference>
<proteinExistence type="inferred from homology"/>